<dbReference type="RefSeq" id="WP_074701479.1">
    <property type="nucleotide sequence ID" value="NZ_CP018863.1"/>
</dbReference>
<name>A0A1H1FC92_9MICC</name>
<keyword evidence="6" id="KW-1185">Reference proteome</keyword>
<dbReference type="OrthoDB" id="4930823at2"/>
<evidence type="ECO:0000313" key="6">
    <source>
        <dbReference type="Proteomes" id="UP000181917"/>
    </source>
</evidence>
<keyword evidence="2" id="KW-0804">Transcription</keyword>
<organism evidence="5 6">
    <name type="scientific">Crystallibacter crystallopoietes</name>
    <dbReference type="NCBI Taxonomy" id="37928"/>
    <lineage>
        <taxon>Bacteria</taxon>
        <taxon>Bacillati</taxon>
        <taxon>Actinomycetota</taxon>
        <taxon>Actinomycetes</taxon>
        <taxon>Micrococcales</taxon>
        <taxon>Micrococcaceae</taxon>
        <taxon>Crystallibacter</taxon>
    </lineage>
</organism>
<reference evidence="5 6" key="1">
    <citation type="submission" date="2016-10" db="EMBL/GenBank/DDBJ databases">
        <authorList>
            <person name="de Groot N.N."/>
        </authorList>
    </citation>
    <scope>NUCLEOTIDE SEQUENCE [LARGE SCALE GENOMIC DNA]</scope>
    <source>
        <strain evidence="5 6">DSM 20117</strain>
    </source>
</reference>
<sequence>MRHPERDLAEYLDGELADERRPGFERHLQRCARCRESVAEQRAIQERLRALDVPPPGPDLASRILSRSSHAFITVSAGTPDAAPASPGAATPYTESESAGSPRHRTALTVCSVLTGFAALTAGTAYVLGGENSSSVASGAGSSGADWQGTQELQSSLAGSVQEVDREGLAELRGDGWNCPQLVGMGYEFVSARKIEISGTPAVRIELVNEETGTVVVTEQRRGTERIRNEAPDATRAEAAVNAVTGNTVAADGFHPVDGMDREMWVHSANDWTVVLDSQNVTYTVWADIPLSALPETVNQIIVTEKSRLMLPEEEPADDPVSRIIRGLGKLIEPAGER</sequence>
<dbReference type="GO" id="GO:0008270">
    <property type="term" value="F:zinc ion binding"/>
    <property type="evidence" value="ECO:0007669"/>
    <property type="project" value="UniProtKB-KW"/>
</dbReference>
<dbReference type="Gene3D" id="1.10.10.1320">
    <property type="entry name" value="Anti-sigma factor, zinc-finger domain"/>
    <property type="match status" value="1"/>
</dbReference>
<evidence type="ECO:0000256" key="3">
    <source>
        <dbReference type="SAM" id="MobiDB-lite"/>
    </source>
</evidence>
<evidence type="ECO:0000256" key="1">
    <source>
        <dbReference type="ARBA" id="ARBA00023015"/>
    </source>
</evidence>
<keyword evidence="1" id="KW-0805">Transcription regulation</keyword>
<dbReference type="AlphaFoldDB" id="A0A1H1FC92"/>
<dbReference type="Pfam" id="PF13490">
    <property type="entry name" value="zf-HC2"/>
    <property type="match status" value="1"/>
</dbReference>
<feature type="domain" description="Putative zinc-finger" evidence="4">
    <location>
        <begin position="7"/>
        <end position="35"/>
    </location>
</feature>
<keyword evidence="5" id="KW-0862">Zinc</keyword>
<feature type="region of interest" description="Disordered" evidence="3">
    <location>
        <begin position="77"/>
        <end position="102"/>
    </location>
</feature>
<dbReference type="InterPro" id="IPR027383">
    <property type="entry name" value="Znf_put"/>
</dbReference>
<accession>A0A1H1FC92</accession>
<gene>
    <name evidence="5" type="ORF">SAMN04489742_3369</name>
</gene>
<dbReference type="KEGG" id="acry:AC20117_00640"/>
<keyword evidence="5" id="KW-0479">Metal-binding</keyword>
<evidence type="ECO:0000313" key="5">
    <source>
        <dbReference type="EMBL" id="SDQ98537.1"/>
    </source>
</evidence>
<dbReference type="STRING" id="37928.SAMN04489742_3369"/>
<evidence type="ECO:0000259" key="4">
    <source>
        <dbReference type="Pfam" id="PF13490"/>
    </source>
</evidence>
<dbReference type="Proteomes" id="UP000181917">
    <property type="component" value="Unassembled WGS sequence"/>
</dbReference>
<evidence type="ECO:0000256" key="2">
    <source>
        <dbReference type="ARBA" id="ARBA00023163"/>
    </source>
</evidence>
<keyword evidence="5" id="KW-0863">Zinc-finger</keyword>
<dbReference type="InterPro" id="IPR041916">
    <property type="entry name" value="Anti_sigma_zinc_sf"/>
</dbReference>
<dbReference type="EMBL" id="FNKH01000002">
    <property type="protein sequence ID" value="SDQ98537.1"/>
    <property type="molecule type" value="Genomic_DNA"/>
</dbReference>
<protein>
    <submittedName>
        <fullName evidence="5">Putative zinc-finger</fullName>
    </submittedName>
</protein>
<proteinExistence type="predicted"/>